<dbReference type="PANTHER" id="PTHR44846">
    <property type="entry name" value="MANNOSYL-D-GLYCERATE TRANSPORT/METABOLISM SYSTEM REPRESSOR MNGR-RELATED"/>
    <property type="match status" value="1"/>
</dbReference>
<name>A0ABY5HLA1_9GAMM</name>
<dbReference type="InterPro" id="IPR050679">
    <property type="entry name" value="Bact_HTH_transcr_reg"/>
</dbReference>
<evidence type="ECO:0000313" key="5">
    <source>
        <dbReference type="EMBL" id="UTW13171.1"/>
    </source>
</evidence>
<sequence length="242" mass="27373">METESTMTQTSAAIALQALQRALQAQRWQAGEKLPPERELCATLGVKRMSLRQALLALEHEGAVFRLDRRGWFAAQPRYVYDPLSHVSYERAARDQGDASWQDLEQERIAADAEQAADFGIAVGDPLFRVFGWGALNGHRLFVHDVLLNCVAAPEYPSRLDGRSFTEVWEQAFGIRPKLAHLMVRPVRLEGVAQQLLGCSRGAPGLYIKRVKTDEQGRILQIDREFWRFEGLELQFSPEAIQ</sequence>
<dbReference type="InterPro" id="IPR011663">
    <property type="entry name" value="UTRA"/>
</dbReference>
<evidence type="ECO:0000256" key="3">
    <source>
        <dbReference type="ARBA" id="ARBA00023163"/>
    </source>
</evidence>
<dbReference type="EMBL" id="CP073347">
    <property type="protein sequence ID" value="UTW13171.1"/>
    <property type="molecule type" value="Genomic_DNA"/>
</dbReference>
<evidence type="ECO:0000259" key="4">
    <source>
        <dbReference type="PROSITE" id="PS50949"/>
    </source>
</evidence>
<dbReference type="PRINTS" id="PR00035">
    <property type="entry name" value="HTHGNTR"/>
</dbReference>
<dbReference type="InterPro" id="IPR036388">
    <property type="entry name" value="WH-like_DNA-bd_sf"/>
</dbReference>
<protein>
    <submittedName>
        <fullName evidence="5">GntR family transcriptional regulator</fullName>
    </submittedName>
</protein>
<dbReference type="RefSeq" id="WP_255855338.1">
    <property type="nucleotide sequence ID" value="NZ_CP073347.1"/>
</dbReference>
<dbReference type="CDD" id="cd07377">
    <property type="entry name" value="WHTH_GntR"/>
    <property type="match status" value="1"/>
</dbReference>
<dbReference type="InterPro" id="IPR028978">
    <property type="entry name" value="Chorismate_lyase_/UTRA_dom_sf"/>
</dbReference>
<keyword evidence="1" id="KW-0805">Transcription regulation</keyword>
<evidence type="ECO:0000313" key="6">
    <source>
        <dbReference type="Proteomes" id="UP001058461"/>
    </source>
</evidence>
<proteinExistence type="predicted"/>
<dbReference type="SUPFAM" id="SSF64288">
    <property type="entry name" value="Chorismate lyase-like"/>
    <property type="match status" value="1"/>
</dbReference>
<dbReference type="SMART" id="SM00345">
    <property type="entry name" value="HTH_GNTR"/>
    <property type="match status" value="1"/>
</dbReference>
<dbReference type="SUPFAM" id="SSF46785">
    <property type="entry name" value="Winged helix' DNA-binding domain"/>
    <property type="match status" value="1"/>
</dbReference>
<dbReference type="InterPro" id="IPR036390">
    <property type="entry name" value="WH_DNA-bd_sf"/>
</dbReference>
<feature type="domain" description="HTH gntR-type" evidence="4">
    <location>
        <begin position="9"/>
        <end position="77"/>
    </location>
</feature>
<dbReference type="Gene3D" id="3.40.1410.10">
    <property type="entry name" value="Chorismate lyase-like"/>
    <property type="match status" value="1"/>
</dbReference>
<keyword evidence="3" id="KW-0804">Transcription</keyword>
<dbReference type="Gene3D" id="1.10.10.10">
    <property type="entry name" value="Winged helix-like DNA-binding domain superfamily/Winged helix DNA-binding domain"/>
    <property type="match status" value="1"/>
</dbReference>
<dbReference type="Pfam" id="PF07702">
    <property type="entry name" value="UTRA"/>
    <property type="match status" value="1"/>
</dbReference>
<evidence type="ECO:0000256" key="1">
    <source>
        <dbReference type="ARBA" id="ARBA00023015"/>
    </source>
</evidence>
<evidence type="ECO:0000256" key="2">
    <source>
        <dbReference type="ARBA" id="ARBA00023125"/>
    </source>
</evidence>
<accession>A0ABY5HLA1</accession>
<dbReference type="PANTHER" id="PTHR44846:SF7">
    <property type="entry name" value="TRANSCRIPTIONAL REGULATOR OF 2-AMINOETHYLPHOSPHONATE DEGRADATION OPERONS-RELATED"/>
    <property type="match status" value="1"/>
</dbReference>
<organism evidence="5 6">
    <name type="scientific">Marinobacterium rhizophilum</name>
    <dbReference type="NCBI Taxonomy" id="420402"/>
    <lineage>
        <taxon>Bacteria</taxon>
        <taxon>Pseudomonadati</taxon>
        <taxon>Pseudomonadota</taxon>
        <taxon>Gammaproteobacteria</taxon>
        <taxon>Oceanospirillales</taxon>
        <taxon>Oceanospirillaceae</taxon>
        <taxon>Marinobacterium</taxon>
    </lineage>
</organism>
<reference evidence="5" key="1">
    <citation type="submission" date="2021-04" db="EMBL/GenBank/DDBJ databases">
        <title>Oceanospirillales bacteria with DddD are important DMSP degraders in coastal seawater.</title>
        <authorList>
            <person name="Liu J."/>
        </authorList>
    </citation>
    <scope>NUCLEOTIDE SEQUENCE</scope>
    <source>
        <strain evidence="5">D13-1</strain>
    </source>
</reference>
<dbReference type="PROSITE" id="PS50949">
    <property type="entry name" value="HTH_GNTR"/>
    <property type="match status" value="1"/>
</dbReference>
<dbReference type="SMART" id="SM00866">
    <property type="entry name" value="UTRA"/>
    <property type="match status" value="1"/>
</dbReference>
<dbReference type="Pfam" id="PF00392">
    <property type="entry name" value="GntR"/>
    <property type="match status" value="1"/>
</dbReference>
<keyword evidence="2" id="KW-0238">DNA-binding</keyword>
<keyword evidence="6" id="KW-1185">Reference proteome</keyword>
<gene>
    <name evidence="5" type="ORF">KDW95_05780</name>
</gene>
<dbReference type="InterPro" id="IPR000524">
    <property type="entry name" value="Tscrpt_reg_HTH_GntR"/>
</dbReference>
<dbReference type="Proteomes" id="UP001058461">
    <property type="component" value="Chromosome"/>
</dbReference>